<protein>
    <submittedName>
        <fullName evidence="3">DUF3596 domain-containing protein</fullName>
    </submittedName>
</protein>
<evidence type="ECO:0000259" key="2">
    <source>
        <dbReference type="Pfam" id="PF12167"/>
    </source>
</evidence>
<evidence type="ECO:0000313" key="3">
    <source>
        <dbReference type="EMBL" id="QID17343.1"/>
    </source>
</evidence>
<keyword evidence="4" id="KW-1185">Reference proteome</keyword>
<name>A0A6C1B1V6_9RHOO</name>
<feature type="region of interest" description="Disordered" evidence="1">
    <location>
        <begin position="30"/>
        <end position="53"/>
    </location>
</feature>
<sequence length="53" mass="6046">MGSIRKRADNGKLFLDFRYRGKRCREQTDLDDTSANRKRLNVNCPGNRGGSNS</sequence>
<dbReference type="AlphaFoldDB" id="A0A6C1B1V6"/>
<evidence type="ECO:0000313" key="4">
    <source>
        <dbReference type="Proteomes" id="UP000501991"/>
    </source>
</evidence>
<reference evidence="3 4" key="1">
    <citation type="submission" date="2020-02" db="EMBL/GenBank/DDBJ databases">
        <title>Nitrogenibacter mangrovi gen. nov., sp. nov. isolated from mangrove sediment, a denitrifying betaproteobacterium.</title>
        <authorList>
            <person name="Liao H."/>
            <person name="Tian Y."/>
        </authorList>
    </citation>
    <scope>NUCLEOTIDE SEQUENCE [LARGE SCALE GENOMIC DNA]</scope>
    <source>
        <strain evidence="3 4">M9-3-2</strain>
    </source>
</reference>
<dbReference type="Pfam" id="PF12167">
    <property type="entry name" value="Arm-DNA-bind_2"/>
    <property type="match status" value="1"/>
</dbReference>
<dbReference type="EMBL" id="CP048836">
    <property type="protein sequence ID" value="QID17343.1"/>
    <property type="molecule type" value="Genomic_DNA"/>
</dbReference>
<dbReference type="KEGG" id="azq:G3580_06595"/>
<evidence type="ECO:0000256" key="1">
    <source>
        <dbReference type="SAM" id="MobiDB-lite"/>
    </source>
</evidence>
<proteinExistence type="predicted"/>
<organism evidence="3 4">
    <name type="scientific">Nitrogeniibacter mangrovi</name>
    <dbReference type="NCBI Taxonomy" id="2016596"/>
    <lineage>
        <taxon>Bacteria</taxon>
        <taxon>Pseudomonadati</taxon>
        <taxon>Pseudomonadota</taxon>
        <taxon>Betaproteobacteria</taxon>
        <taxon>Rhodocyclales</taxon>
        <taxon>Zoogloeaceae</taxon>
        <taxon>Nitrogeniibacter</taxon>
    </lineage>
</organism>
<dbReference type="Proteomes" id="UP000501991">
    <property type="component" value="Chromosome"/>
</dbReference>
<accession>A0A6C1B1V6</accession>
<feature type="domain" description="Min27-like integrase DNA-binding" evidence="2">
    <location>
        <begin position="1"/>
        <end position="41"/>
    </location>
</feature>
<gene>
    <name evidence="3" type="ORF">G3580_06595</name>
</gene>
<dbReference type="RefSeq" id="WP_173764507.1">
    <property type="nucleotide sequence ID" value="NZ_CP048836.1"/>
</dbReference>
<dbReference type="InterPro" id="IPR022000">
    <property type="entry name" value="Min27-like_integrase_DNA_bind"/>
</dbReference>